<evidence type="ECO:0000256" key="1">
    <source>
        <dbReference type="SAM" id="Phobius"/>
    </source>
</evidence>
<evidence type="ECO:0000313" key="2">
    <source>
        <dbReference type="EMBL" id="GBG08725.1"/>
    </source>
</evidence>
<dbReference type="AlphaFoldDB" id="A0A2R5ERG6"/>
<dbReference type="InterPro" id="IPR023804">
    <property type="entry name" value="DUF3792_TM"/>
</dbReference>
<name>A0A2R5ERG6_9BACL</name>
<dbReference type="Pfam" id="PF12670">
    <property type="entry name" value="DUF3792"/>
    <property type="match status" value="1"/>
</dbReference>
<keyword evidence="1" id="KW-0472">Membrane</keyword>
<feature type="transmembrane region" description="Helical" evidence="1">
    <location>
        <begin position="12"/>
        <end position="37"/>
    </location>
</feature>
<keyword evidence="1" id="KW-1133">Transmembrane helix</keyword>
<evidence type="ECO:0000313" key="3">
    <source>
        <dbReference type="Proteomes" id="UP000245202"/>
    </source>
</evidence>
<dbReference type="NCBIfam" id="TIGR04086">
    <property type="entry name" value="TIGR04086_membr"/>
    <property type="match status" value="1"/>
</dbReference>
<organism evidence="2 3">
    <name type="scientific">Paenibacillus agaridevorans</name>
    <dbReference type="NCBI Taxonomy" id="171404"/>
    <lineage>
        <taxon>Bacteria</taxon>
        <taxon>Bacillati</taxon>
        <taxon>Bacillota</taxon>
        <taxon>Bacilli</taxon>
        <taxon>Bacillales</taxon>
        <taxon>Paenibacillaceae</taxon>
        <taxon>Paenibacillus</taxon>
    </lineage>
</organism>
<proteinExistence type="predicted"/>
<feature type="transmembrane region" description="Helical" evidence="1">
    <location>
        <begin position="78"/>
        <end position="99"/>
    </location>
</feature>
<dbReference type="EMBL" id="BDQX01000171">
    <property type="protein sequence ID" value="GBG08725.1"/>
    <property type="molecule type" value="Genomic_DNA"/>
</dbReference>
<protein>
    <recommendedName>
        <fullName evidence="4">TIGR04086 family membrane protein</fullName>
    </recommendedName>
</protein>
<sequence>MSSVKQAPKTPVIGPPLLAGVVFSLIWLAAGALLLSFMLHFGNMRENELGTYALLVHAASALAGGFSSGKRSERRGWYNGGLLGGIYGILVIIVSFLASNASISWSSLLMLGAVLVAGALGGMVGVNLKR</sequence>
<dbReference type="Proteomes" id="UP000245202">
    <property type="component" value="Unassembled WGS sequence"/>
</dbReference>
<evidence type="ECO:0008006" key="4">
    <source>
        <dbReference type="Google" id="ProtNLM"/>
    </source>
</evidence>
<reference evidence="2 3" key="1">
    <citation type="submission" date="2017-08" db="EMBL/GenBank/DDBJ databases">
        <title>Substantial Increase in Enzyme Production by Combined Drug-Resistance Mutations in Paenibacillus agaridevorans.</title>
        <authorList>
            <person name="Tanaka Y."/>
            <person name="Funane K."/>
            <person name="Hosaka T."/>
            <person name="Shiwa Y."/>
            <person name="Fujita N."/>
            <person name="Miyazaki T."/>
            <person name="Yoshikawa H."/>
            <person name="Murakami K."/>
            <person name="Kasahara K."/>
            <person name="Inaoka T."/>
            <person name="Hiraga Y."/>
            <person name="Ochi K."/>
        </authorList>
    </citation>
    <scope>NUCLEOTIDE SEQUENCE [LARGE SCALE GENOMIC DNA]</scope>
    <source>
        <strain evidence="2 3">T-3040</strain>
    </source>
</reference>
<comment type="caution">
    <text evidence="2">The sequence shown here is derived from an EMBL/GenBank/DDBJ whole genome shotgun (WGS) entry which is preliminary data.</text>
</comment>
<keyword evidence="1" id="KW-0812">Transmembrane</keyword>
<gene>
    <name evidence="2" type="ORF">PAT3040_03319</name>
</gene>
<feature type="transmembrane region" description="Helical" evidence="1">
    <location>
        <begin position="49"/>
        <end position="66"/>
    </location>
</feature>
<dbReference type="RefSeq" id="WP_087566497.1">
    <property type="nucleotide sequence ID" value="NZ_BDQX01000171.1"/>
</dbReference>
<accession>A0A2R5ERG6</accession>
<keyword evidence="3" id="KW-1185">Reference proteome</keyword>
<feature type="transmembrane region" description="Helical" evidence="1">
    <location>
        <begin position="105"/>
        <end position="128"/>
    </location>
</feature>